<gene>
    <name evidence="1" type="ORF">LSH36_233g05029</name>
</gene>
<accession>A0AAD9N647</accession>
<organism evidence="1 2">
    <name type="scientific">Paralvinella palmiformis</name>
    <dbReference type="NCBI Taxonomy" id="53620"/>
    <lineage>
        <taxon>Eukaryota</taxon>
        <taxon>Metazoa</taxon>
        <taxon>Spiralia</taxon>
        <taxon>Lophotrochozoa</taxon>
        <taxon>Annelida</taxon>
        <taxon>Polychaeta</taxon>
        <taxon>Sedentaria</taxon>
        <taxon>Canalipalpata</taxon>
        <taxon>Terebellida</taxon>
        <taxon>Terebelliformia</taxon>
        <taxon>Alvinellidae</taxon>
        <taxon>Paralvinella</taxon>
    </lineage>
</organism>
<dbReference type="EMBL" id="JAODUP010000233">
    <property type="protein sequence ID" value="KAK2155709.1"/>
    <property type="molecule type" value="Genomic_DNA"/>
</dbReference>
<dbReference type="AlphaFoldDB" id="A0AAD9N647"/>
<sequence>MQPPFLFRISAWNHVDNTKTWITTFGSTSPTAQNSLWTSDSTLRDWFSRDRAINFTLPAKYSGFHLEYSPGNKWPIKISILFFSQTEEHRHITMKEFKYTSVHVISVKQYNYYLCV</sequence>
<name>A0AAD9N647_9ANNE</name>
<evidence type="ECO:0000313" key="2">
    <source>
        <dbReference type="Proteomes" id="UP001208570"/>
    </source>
</evidence>
<comment type="caution">
    <text evidence="1">The sequence shown here is derived from an EMBL/GenBank/DDBJ whole genome shotgun (WGS) entry which is preliminary data.</text>
</comment>
<proteinExistence type="predicted"/>
<dbReference type="Proteomes" id="UP001208570">
    <property type="component" value="Unassembled WGS sequence"/>
</dbReference>
<protein>
    <submittedName>
        <fullName evidence="1">Uncharacterized protein</fullName>
    </submittedName>
</protein>
<reference evidence="1" key="1">
    <citation type="journal article" date="2023" name="Mol. Biol. Evol.">
        <title>Third-Generation Sequencing Reveals the Adaptive Role of the Epigenome in Three Deep-Sea Polychaetes.</title>
        <authorList>
            <person name="Perez M."/>
            <person name="Aroh O."/>
            <person name="Sun Y."/>
            <person name="Lan Y."/>
            <person name="Juniper S.K."/>
            <person name="Young C.R."/>
            <person name="Angers B."/>
            <person name="Qian P.Y."/>
        </authorList>
    </citation>
    <scope>NUCLEOTIDE SEQUENCE</scope>
    <source>
        <strain evidence="1">P08H-3</strain>
    </source>
</reference>
<keyword evidence="2" id="KW-1185">Reference proteome</keyword>
<evidence type="ECO:0000313" key="1">
    <source>
        <dbReference type="EMBL" id="KAK2155709.1"/>
    </source>
</evidence>